<feature type="domain" description="DUF7845" evidence="1">
    <location>
        <begin position="15"/>
        <end position="347"/>
    </location>
</feature>
<organism evidence="2 3">
    <name type="scientific">Haloquadratum walsbyi (strain DSM 16854 / JCM 12705 / C23)</name>
    <dbReference type="NCBI Taxonomy" id="768065"/>
    <lineage>
        <taxon>Archaea</taxon>
        <taxon>Methanobacteriati</taxon>
        <taxon>Methanobacteriota</taxon>
        <taxon>Stenosarchaea group</taxon>
        <taxon>Halobacteria</taxon>
        <taxon>Halobacteriales</taxon>
        <taxon>Haloferacaceae</taxon>
        <taxon>Haloquadratum</taxon>
    </lineage>
</organism>
<geneLocation type="plasmid" evidence="2 3">
    <name>PL6A</name>
</geneLocation>
<dbReference type="OrthoDB" id="316855at2157"/>
<evidence type="ECO:0000313" key="2">
    <source>
        <dbReference type="EMBL" id="CCC41961.1"/>
    </source>
</evidence>
<dbReference type="AlphaFoldDB" id="G0LNF5"/>
<keyword evidence="2" id="KW-0614">Plasmid</keyword>
<name>G0LNF5_HALWC</name>
<reference evidence="2 3" key="1">
    <citation type="journal article" date="2011" name="PLoS ONE">
        <title>Haloquadratum walsbyi: limited diversity in a global pond.</title>
        <authorList>
            <person name="Dyall-Smith M."/>
            <person name="Pfeiffer F."/>
            <person name="Klee K."/>
            <person name="Palm P."/>
            <person name="Gross K."/>
            <person name="Schuster S.C."/>
            <person name="Rampp M."/>
            <person name="Oesterhelt D."/>
        </authorList>
    </citation>
    <scope>NUCLEOTIDE SEQUENCE [LARGE SCALE GENOMIC DNA]</scope>
    <source>
        <strain evidence="3">DSM 16854 / JCM 12705 / C23</strain>
        <plasmid evidence="3">Plasmid PL6A</plasmid>
    </source>
</reference>
<dbReference type="GeneID" id="12449065"/>
<proteinExistence type="predicted"/>
<protein>
    <submittedName>
        <fullName evidence="2">Homolog to HGPV1-ORF14</fullName>
    </submittedName>
</protein>
<dbReference type="Pfam" id="PF25227">
    <property type="entry name" value="DUF7845"/>
    <property type="match status" value="1"/>
</dbReference>
<dbReference type="RefSeq" id="WP_014557142.1">
    <property type="nucleotide sequence ID" value="NC_017460.1"/>
</dbReference>
<dbReference type="EMBL" id="FR746101">
    <property type="protein sequence ID" value="CCC41961.1"/>
    <property type="molecule type" value="Genomic_DNA"/>
</dbReference>
<dbReference type="InterPro" id="IPR057167">
    <property type="entry name" value="DUF7845"/>
</dbReference>
<dbReference type="Proteomes" id="UP000007954">
    <property type="component" value="Plasmid PL6A"/>
</dbReference>
<dbReference type="KEGG" id="hwc:Hqrw_6002"/>
<sequence length="567" mass="64109">MTVENEDGDEIRRLIKPQDHEFTANFNYDNGLDAWLACDSVVKDHNGSYETETDALGETWDVTLYYQDSSILPPRDGTTPNGTEIEHEQIREFRIRVEAQDELGEKKANYHIRPRWRRMRVETDEGDQHELSIPRTLVNEHDAMNVRVSGSNIDFCDYGDLLMCAASAVDVSAHHFRESYRHETSNIQDGAKYVRVHEDVSGPVHARTGPLVSLAHVLENDREGYRKLVQNDSNERGRQLAGYYHTCTLGPQRVREVFPDHVLPVECKHYYAREAHSRPDSDPLSHPKVEVAYQTSRTDDTLHLTDENLAQLDEELTEWLYAILADAGLDLRANENVYVEDEYFSVENATTTASVVDLDLTEVRHEQESVVYKHLADGMAPTDQECLNVLVSDGGAVSPQDLAESTGRHEDTVYNSLARMNDLVTHTYGEVSLKSTYTSELVADALDQAQQAVDNAAKTAADAVHASKRGLDNATSAFVAWCERYGVNYNDNGDGMIIDLGRVDSIKEVRNILRSGFDRWCKMKRDAITFKSAKVKWEHEDDGKDLNYLPSSPTVRSHSQRAFTLLK</sequence>
<dbReference type="HOGENOM" id="CLU_027321_0_0_2"/>
<evidence type="ECO:0000259" key="1">
    <source>
        <dbReference type="Pfam" id="PF25227"/>
    </source>
</evidence>
<evidence type="ECO:0000313" key="3">
    <source>
        <dbReference type="Proteomes" id="UP000007954"/>
    </source>
</evidence>
<accession>G0LNF5</accession>
<gene>
    <name evidence="2" type="ordered locus">Hqrw_6002</name>
</gene>